<dbReference type="OrthoDB" id="376475at2157"/>
<dbReference type="AlphaFoldDB" id="D7D9A9"/>
<accession>D7D9A9</accession>
<dbReference type="KEGG" id="shc:Shell_1257"/>
<dbReference type="eggNOG" id="arCOG12439">
    <property type="taxonomic scope" value="Archaea"/>
</dbReference>
<name>D7D9A9_STAHD</name>
<proteinExistence type="predicted"/>
<evidence type="ECO:0000313" key="3">
    <source>
        <dbReference type="Proteomes" id="UP000002573"/>
    </source>
</evidence>
<dbReference type="GeneID" id="41582869"/>
<dbReference type="STRING" id="591019.Shell_1257"/>
<evidence type="ECO:0000256" key="1">
    <source>
        <dbReference type="SAM" id="Phobius"/>
    </source>
</evidence>
<feature type="transmembrane region" description="Helical" evidence="1">
    <location>
        <begin position="6"/>
        <end position="23"/>
    </location>
</feature>
<organism evidence="2 3">
    <name type="scientific">Staphylothermus hellenicus (strain DSM 12710 / JCM 10830 / BK20S6-10-b1 / P8)</name>
    <dbReference type="NCBI Taxonomy" id="591019"/>
    <lineage>
        <taxon>Archaea</taxon>
        <taxon>Thermoproteota</taxon>
        <taxon>Thermoprotei</taxon>
        <taxon>Desulfurococcales</taxon>
        <taxon>Desulfurococcaceae</taxon>
        <taxon>Staphylothermus</taxon>
    </lineage>
</organism>
<protein>
    <submittedName>
        <fullName evidence="2">Uncharacterized protein</fullName>
    </submittedName>
</protein>
<dbReference type="HOGENOM" id="CLU_968452_0_0_2"/>
<sequence>MDLKHLSIIFFIIALIWTSLYIFGSHGVPLYSSELTAIDKGYNIVYSNDYSPIRIYAYSIYPLHCGGNTRKDIVIDYHVKNLTYASLPIVNIRIKYFLSNYTPIEPPSPILTYMDYVSLYEGKVNPILVGMGLEDKYVVLENICSKYLIIIVVLSVRQDIIVDLTKYVPPLTYYPSSPPRPDIFINVVKRSQDNPYYRTMILYLAEKIYENTGSLSVFQEYVLTSQNIRLSSILIVWVLSITFIEAYDYKFVLKLFRELTYKAVISGSYLRRKLRKLLKYMVRQRSS</sequence>
<keyword evidence="1" id="KW-1133">Transmembrane helix</keyword>
<gene>
    <name evidence="2" type="ordered locus">Shell_1257</name>
</gene>
<evidence type="ECO:0000313" key="2">
    <source>
        <dbReference type="EMBL" id="ADI32355.1"/>
    </source>
</evidence>
<keyword evidence="1" id="KW-0812">Transmembrane</keyword>
<dbReference type="EMBL" id="CP002051">
    <property type="protein sequence ID" value="ADI32355.1"/>
    <property type="molecule type" value="Genomic_DNA"/>
</dbReference>
<keyword evidence="1" id="KW-0472">Membrane</keyword>
<reference evidence="3" key="1">
    <citation type="submission" date="2010-05" db="EMBL/GenBank/DDBJ databases">
        <title>Complete sequence of Staphylothermus hellenicus DSM 12710.</title>
        <authorList>
            <consortium name="US DOE Joint Genome Institute"/>
            <person name="Lucas S."/>
            <person name="Copeland A."/>
            <person name="Lapidus A."/>
            <person name="Cheng J.-F."/>
            <person name="Bruce D."/>
            <person name="Goodwin L."/>
            <person name="Pitluck S."/>
            <person name="Davenport K."/>
            <person name="Detter J.C."/>
            <person name="Han C."/>
            <person name="Tapia R."/>
            <person name="Larimer F."/>
            <person name="Land M."/>
            <person name="Hauser L."/>
            <person name="Kyrpides N."/>
            <person name="Mikhailova N."/>
            <person name="Anderson I.J."/>
            <person name="Woyke T."/>
        </authorList>
    </citation>
    <scope>NUCLEOTIDE SEQUENCE [LARGE SCALE GENOMIC DNA]</scope>
    <source>
        <strain evidence="3">DSM 12710 / JCM 10830 / BK20S6-10-b1 / P8</strain>
    </source>
</reference>
<dbReference type="Proteomes" id="UP000002573">
    <property type="component" value="Chromosome"/>
</dbReference>
<dbReference type="RefSeq" id="WP_013143553.1">
    <property type="nucleotide sequence ID" value="NC_014205.1"/>
</dbReference>
<reference evidence="2 3" key="2">
    <citation type="journal article" date="2011" name="Stand. Genomic Sci.">
        <title>Complete genome sequence of Staphylothermus hellenicus P8.</title>
        <authorList>
            <person name="Anderson I."/>
            <person name="Wirth R."/>
            <person name="Lucas S."/>
            <person name="Copeland A."/>
            <person name="Lapidus A."/>
            <person name="Cheng J.F."/>
            <person name="Goodwin L."/>
            <person name="Pitluck S."/>
            <person name="Davenport K."/>
            <person name="Detter J.C."/>
            <person name="Han C."/>
            <person name="Tapia R."/>
            <person name="Land M."/>
            <person name="Hauser L."/>
            <person name="Pati A."/>
            <person name="Mikhailova N."/>
            <person name="Woyke T."/>
            <person name="Klenk H.P."/>
            <person name="Kyrpides N."/>
            <person name="Ivanova N."/>
        </authorList>
    </citation>
    <scope>NUCLEOTIDE SEQUENCE [LARGE SCALE GENOMIC DNA]</scope>
    <source>
        <strain evidence="3">DSM 12710 / JCM 10830 / BK20S6-10-b1 / P8</strain>
    </source>
</reference>
<keyword evidence="3" id="KW-1185">Reference proteome</keyword>